<evidence type="ECO:0000313" key="3">
    <source>
        <dbReference type="Proteomes" id="UP000627573"/>
    </source>
</evidence>
<sequence length="314" mass="34137">MARSHGIIQFTLWTNKDFRELSAAAQRMYLLLFGQKDVNNAGMLPLMPARWAKYCGETDVDHVWACLHELAAQQFVVFDADTDELLIRSFIRGDGVIKQPNVFKNALKCAELVDSPGIRTVLATELRKLRRKDADAAADTIEPNPSETLPEPFPKGSETLPEPLNPSGTLREPHGEGVGEGEKVTACTSQVLKSGVAHTRTHTREDEPGAVTDVDGWKLVREVIPNEHPQATKTALAIAAGTLIKSGTASDDVKEALALWLSKPKLGPSLLPHLVSDVIRNRAPTAPGSTPSKQDAKVQGFLAFANQTSPKELE</sequence>
<dbReference type="AlphaFoldDB" id="A0A8I1D9Y4"/>
<feature type="compositionally biased region" description="Basic and acidic residues" evidence="1">
    <location>
        <begin position="171"/>
        <end position="182"/>
    </location>
</feature>
<reference evidence="2 3" key="1">
    <citation type="submission" date="2020-12" db="EMBL/GenBank/DDBJ databases">
        <title>Draft genome sequence of furan degrading bacterial strain FUR100.</title>
        <authorList>
            <person name="Woiski C."/>
        </authorList>
    </citation>
    <scope>NUCLEOTIDE SEQUENCE [LARGE SCALE GENOMIC DNA]</scope>
    <source>
        <strain evidence="2 3">FUR100</strain>
    </source>
</reference>
<dbReference type="RefSeq" id="WP_197941916.1">
    <property type="nucleotide sequence ID" value="NZ_JAECSB010000085.1"/>
</dbReference>
<gene>
    <name evidence="2" type="ORF">I3517_27270</name>
</gene>
<organism evidence="2 3">
    <name type="scientific">Rhodococcus erythropolis</name>
    <name type="common">Arthrobacter picolinophilus</name>
    <dbReference type="NCBI Taxonomy" id="1833"/>
    <lineage>
        <taxon>Bacteria</taxon>
        <taxon>Bacillati</taxon>
        <taxon>Actinomycetota</taxon>
        <taxon>Actinomycetes</taxon>
        <taxon>Mycobacteriales</taxon>
        <taxon>Nocardiaceae</taxon>
        <taxon>Rhodococcus</taxon>
        <taxon>Rhodococcus erythropolis group</taxon>
    </lineage>
</organism>
<keyword evidence="3" id="KW-1185">Reference proteome</keyword>
<evidence type="ECO:0000256" key="1">
    <source>
        <dbReference type="SAM" id="MobiDB-lite"/>
    </source>
</evidence>
<comment type="caution">
    <text evidence="2">The sequence shown here is derived from an EMBL/GenBank/DDBJ whole genome shotgun (WGS) entry which is preliminary data.</text>
</comment>
<dbReference type="Proteomes" id="UP000627573">
    <property type="component" value="Unassembled WGS sequence"/>
</dbReference>
<proteinExistence type="predicted"/>
<protein>
    <submittedName>
        <fullName evidence="2">Uncharacterized protein</fullName>
    </submittedName>
</protein>
<feature type="region of interest" description="Disordered" evidence="1">
    <location>
        <begin position="282"/>
        <end position="314"/>
    </location>
</feature>
<evidence type="ECO:0000313" key="2">
    <source>
        <dbReference type="EMBL" id="MBH5146309.1"/>
    </source>
</evidence>
<dbReference type="EMBL" id="JAECSB010000085">
    <property type="protein sequence ID" value="MBH5146309.1"/>
    <property type="molecule type" value="Genomic_DNA"/>
</dbReference>
<accession>A0A8I1D9Y4</accession>
<feature type="compositionally biased region" description="Polar residues" evidence="1">
    <location>
        <begin position="305"/>
        <end position="314"/>
    </location>
</feature>
<name>A0A8I1D9Y4_RHOER</name>
<feature type="region of interest" description="Disordered" evidence="1">
    <location>
        <begin position="134"/>
        <end position="182"/>
    </location>
</feature>